<evidence type="ECO:0000313" key="3">
    <source>
        <dbReference type="Proteomes" id="UP001211065"/>
    </source>
</evidence>
<keyword evidence="1" id="KW-0472">Membrane</keyword>
<name>A0AAD5TUP4_9FUNG</name>
<feature type="transmembrane region" description="Helical" evidence="1">
    <location>
        <begin position="26"/>
        <end position="47"/>
    </location>
</feature>
<evidence type="ECO:0000313" key="2">
    <source>
        <dbReference type="EMBL" id="KAJ3204613.1"/>
    </source>
</evidence>
<feature type="transmembrane region" description="Helical" evidence="1">
    <location>
        <begin position="67"/>
        <end position="89"/>
    </location>
</feature>
<comment type="caution">
    <text evidence="2">The sequence shown here is derived from an EMBL/GenBank/DDBJ whole genome shotgun (WGS) entry which is preliminary data.</text>
</comment>
<feature type="transmembrane region" description="Helical" evidence="1">
    <location>
        <begin position="143"/>
        <end position="164"/>
    </location>
</feature>
<keyword evidence="1" id="KW-0812">Transmembrane</keyword>
<sequence length="287" mass="31949">AFINCVSYWIAINKPPSEDPSSTTSIIFNAGIGVIWIIMVITSYWFLKNRFALLNVNGRSQLKILNAVFVVLLLVVFYTMPALMLNILGLRSAVETKWDEVVEVLICCICETVLAITFLVELSKQKSGNNLAKQTTVQIQRSVYLMLMLDLFAPIILFSLGPFYCYQMKTFSYGVKARLEMQLYDLIKKLFANRETLVGTSQLSSIEEKNFANTSALALKKYPGFTCNNCGKVHDDQDIAFSRQPLATSQASSGLGSVILGSKCSYLPPSSILNYSTSPLGENMHLQ</sequence>
<accession>A0AAD5TUP4</accession>
<gene>
    <name evidence="2" type="ORF">HK099_001082</name>
</gene>
<protein>
    <submittedName>
        <fullName evidence="2">Uncharacterized protein</fullName>
    </submittedName>
</protein>
<evidence type="ECO:0000256" key="1">
    <source>
        <dbReference type="SAM" id="Phobius"/>
    </source>
</evidence>
<feature type="transmembrane region" description="Helical" evidence="1">
    <location>
        <begin position="101"/>
        <end position="122"/>
    </location>
</feature>
<dbReference type="AlphaFoldDB" id="A0AAD5TUP4"/>
<dbReference type="EMBL" id="JADGJW010001282">
    <property type="protein sequence ID" value="KAJ3204613.1"/>
    <property type="molecule type" value="Genomic_DNA"/>
</dbReference>
<dbReference type="Proteomes" id="UP001211065">
    <property type="component" value="Unassembled WGS sequence"/>
</dbReference>
<keyword evidence="1" id="KW-1133">Transmembrane helix</keyword>
<proteinExistence type="predicted"/>
<organism evidence="2 3">
    <name type="scientific">Clydaea vesicula</name>
    <dbReference type="NCBI Taxonomy" id="447962"/>
    <lineage>
        <taxon>Eukaryota</taxon>
        <taxon>Fungi</taxon>
        <taxon>Fungi incertae sedis</taxon>
        <taxon>Chytridiomycota</taxon>
        <taxon>Chytridiomycota incertae sedis</taxon>
        <taxon>Chytridiomycetes</taxon>
        <taxon>Lobulomycetales</taxon>
        <taxon>Lobulomycetaceae</taxon>
        <taxon>Clydaea</taxon>
    </lineage>
</organism>
<reference evidence="2" key="1">
    <citation type="submission" date="2020-05" db="EMBL/GenBank/DDBJ databases">
        <title>Phylogenomic resolution of chytrid fungi.</title>
        <authorList>
            <person name="Stajich J.E."/>
            <person name="Amses K."/>
            <person name="Simmons R."/>
            <person name="Seto K."/>
            <person name="Myers J."/>
            <person name="Bonds A."/>
            <person name="Quandt C.A."/>
            <person name="Barry K."/>
            <person name="Liu P."/>
            <person name="Grigoriev I."/>
            <person name="Longcore J.E."/>
            <person name="James T.Y."/>
        </authorList>
    </citation>
    <scope>NUCLEOTIDE SEQUENCE</scope>
    <source>
        <strain evidence="2">JEL0476</strain>
    </source>
</reference>
<feature type="non-terminal residue" evidence="2">
    <location>
        <position position="287"/>
    </location>
</feature>
<keyword evidence="3" id="KW-1185">Reference proteome</keyword>